<feature type="region of interest" description="Disordered" evidence="1">
    <location>
        <begin position="89"/>
        <end position="111"/>
    </location>
</feature>
<dbReference type="STRING" id="121821.GCA_001870675_02711"/>
<dbReference type="AlphaFoldDB" id="A0A2W7QU33"/>
<evidence type="ECO:0008006" key="4">
    <source>
        <dbReference type="Google" id="ProtNLM"/>
    </source>
</evidence>
<dbReference type="SUPFAM" id="SSF140566">
    <property type="entry name" value="FlgN-like"/>
    <property type="match status" value="1"/>
</dbReference>
<evidence type="ECO:0000256" key="1">
    <source>
        <dbReference type="SAM" id="MobiDB-lite"/>
    </source>
</evidence>
<dbReference type="Proteomes" id="UP000249364">
    <property type="component" value="Unassembled WGS sequence"/>
</dbReference>
<evidence type="ECO:0000313" key="3">
    <source>
        <dbReference type="Proteomes" id="UP000249364"/>
    </source>
</evidence>
<evidence type="ECO:0000313" key="2">
    <source>
        <dbReference type="EMBL" id="PZX47217.1"/>
    </source>
</evidence>
<name>A0A2W7QU33_9RHOB</name>
<sequence>MTAPTTQLHALLKEEEAAVLSGKYDQLEALAQAKQRAVQALDTATLPRAMLRSLHDRLRRNAALLGAAAQGVQDAKAALAQLRAGQQTHLYHQDGTSKTMQPIANRLEHKA</sequence>
<keyword evidence="3" id="KW-1185">Reference proteome</keyword>
<dbReference type="InterPro" id="IPR036679">
    <property type="entry name" value="FlgN-like_sf"/>
</dbReference>
<protein>
    <recommendedName>
        <fullName evidence="4">FlgN protein</fullName>
    </recommendedName>
</protein>
<dbReference type="GO" id="GO:0044780">
    <property type="term" value="P:bacterial-type flagellum assembly"/>
    <property type="evidence" value="ECO:0007669"/>
    <property type="project" value="InterPro"/>
</dbReference>
<reference evidence="2 3" key="1">
    <citation type="submission" date="2018-06" db="EMBL/GenBank/DDBJ databases">
        <title>Genomic Encyclopedia of Archaeal and Bacterial Type Strains, Phase II (KMG-II): from individual species to whole genera.</title>
        <authorList>
            <person name="Goeker M."/>
        </authorList>
    </citation>
    <scope>NUCLEOTIDE SEQUENCE [LARGE SCALE GENOMIC DNA]</scope>
    <source>
        <strain evidence="2 3">DSM 13087</strain>
    </source>
</reference>
<organism evidence="2 3">
    <name type="scientific">Roseinatronobacter thiooxidans</name>
    <dbReference type="NCBI Taxonomy" id="121821"/>
    <lineage>
        <taxon>Bacteria</taxon>
        <taxon>Pseudomonadati</taxon>
        <taxon>Pseudomonadota</taxon>
        <taxon>Alphaproteobacteria</taxon>
        <taxon>Rhodobacterales</taxon>
        <taxon>Paracoccaceae</taxon>
        <taxon>Roseinatronobacter</taxon>
    </lineage>
</organism>
<comment type="caution">
    <text evidence="2">The sequence shown here is derived from an EMBL/GenBank/DDBJ whole genome shotgun (WGS) entry which is preliminary data.</text>
</comment>
<proteinExistence type="predicted"/>
<gene>
    <name evidence="2" type="ORF">LY56_00512</name>
</gene>
<accession>A0A2W7QU33</accession>
<dbReference type="EMBL" id="QKZQ01000002">
    <property type="protein sequence ID" value="PZX47217.1"/>
    <property type="molecule type" value="Genomic_DNA"/>
</dbReference>
<feature type="compositionally biased region" description="Polar residues" evidence="1">
    <location>
        <begin position="89"/>
        <end position="102"/>
    </location>
</feature>
<dbReference type="RefSeq" id="WP_071470482.1">
    <property type="nucleotide sequence ID" value="NZ_MEHT01000044.1"/>
</dbReference>